<dbReference type="Proteomes" id="UP000268084">
    <property type="component" value="Chromosome"/>
</dbReference>
<dbReference type="PROSITE" id="PS51077">
    <property type="entry name" value="HTH_ICLR"/>
    <property type="match status" value="1"/>
</dbReference>
<dbReference type="Pfam" id="PF09339">
    <property type="entry name" value="HTH_IclR"/>
    <property type="match status" value="1"/>
</dbReference>
<keyword evidence="3" id="KW-0804">Transcription</keyword>
<feature type="domain" description="HTH iclR-type" evidence="4">
    <location>
        <begin position="29"/>
        <end position="97"/>
    </location>
</feature>
<sequence>MFEISNSRDGDGHGHAGSGCAGKALMRVVPALDRGLEILEFLGSVDGPVRPAEIIARLGLPRTAVYELIHTLRERGFVEPVGEGHLWLGAQLFSLGSKYAGKLDVARVGQEIAAFVTQQVEETVQVGVLRGRNVLYIARSDPDRIVRLVSAVGRQLPAHCTALGKVLLSELTTAELEARLGNGELEALTARSITDPAVLRTELATILQTGVAYDDRESNLEVNCIAAPVRNVVGDCVAAISISVPLARMTPDRTEIIRDAVLAGAQRISSRLGYSPVAGTAG</sequence>
<dbReference type="InterPro" id="IPR014757">
    <property type="entry name" value="Tscrpt_reg_IclR_C"/>
</dbReference>
<dbReference type="GO" id="GO:0003677">
    <property type="term" value="F:DNA binding"/>
    <property type="evidence" value="ECO:0007669"/>
    <property type="project" value="UniProtKB-KW"/>
</dbReference>
<evidence type="ECO:0000259" key="5">
    <source>
        <dbReference type="PROSITE" id="PS51078"/>
    </source>
</evidence>
<feature type="domain" description="IclR-ED" evidence="5">
    <location>
        <begin position="91"/>
        <end position="274"/>
    </location>
</feature>
<protein>
    <submittedName>
        <fullName evidence="6">IclR family transcriptional regulator</fullName>
    </submittedName>
</protein>
<dbReference type="Gene3D" id="1.10.10.10">
    <property type="entry name" value="Winged helix-like DNA-binding domain superfamily/Winged helix DNA-binding domain"/>
    <property type="match status" value="1"/>
</dbReference>
<evidence type="ECO:0000313" key="6">
    <source>
        <dbReference type="EMBL" id="AZI57415.1"/>
    </source>
</evidence>
<evidence type="ECO:0000256" key="1">
    <source>
        <dbReference type="ARBA" id="ARBA00023015"/>
    </source>
</evidence>
<organism evidence="6 7">
    <name type="scientific">Nakamurella antarctica</name>
    <dbReference type="NCBI Taxonomy" id="1902245"/>
    <lineage>
        <taxon>Bacteria</taxon>
        <taxon>Bacillati</taxon>
        <taxon>Actinomycetota</taxon>
        <taxon>Actinomycetes</taxon>
        <taxon>Nakamurellales</taxon>
        <taxon>Nakamurellaceae</taxon>
        <taxon>Nakamurella</taxon>
    </lineage>
</organism>
<dbReference type="GO" id="GO:0003700">
    <property type="term" value="F:DNA-binding transcription factor activity"/>
    <property type="evidence" value="ECO:0007669"/>
    <property type="project" value="TreeGrafter"/>
</dbReference>
<dbReference type="InterPro" id="IPR036388">
    <property type="entry name" value="WH-like_DNA-bd_sf"/>
</dbReference>
<keyword evidence="1" id="KW-0805">Transcription regulation</keyword>
<dbReference type="RefSeq" id="WP_124798100.1">
    <property type="nucleotide sequence ID" value="NZ_CP034170.1"/>
</dbReference>
<dbReference type="PANTHER" id="PTHR30136">
    <property type="entry name" value="HELIX-TURN-HELIX TRANSCRIPTIONAL REGULATOR, ICLR FAMILY"/>
    <property type="match status" value="1"/>
</dbReference>
<gene>
    <name evidence="6" type="ORF">EH165_03810</name>
</gene>
<dbReference type="PANTHER" id="PTHR30136:SF2">
    <property type="entry name" value="TRANSCRIPTIONAL REGULATOR ICLR"/>
    <property type="match status" value="1"/>
</dbReference>
<evidence type="ECO:0000256" key="2">
    <source>
        <dbReference type="ARBA" id="ARBA00023125"/>
    </source>
</evidence>
<evidence type="ECO:0000256" key="3">
    <source>
        <dbReference type="ARBA" id="ARBA00023163"/>
    </source>
</evidence>
<reference evidence="6 7" key="1">
    <citation type="submission" date="2018-11" db="EMBL/GenBank/DDBJ databases">
        <authorList>
            <person name="Da X."/>
        </authorList>
    </citation>
    <scope>NUCLEOTIDE SEQUENCE [LARGE SCALE GENOMIC DNA]</scope>
    <source>
        <strain evidence="6 7">S14-144</strain>
    </source>
</reference>
<dbReference type="SUPFAM" id="SSF55781">
    <property type="entry name" value="GAF domain-like"/>
    <property type="match status" value="1"/>
</dbReference>
<dbReference type="InterPro" id="IPR029016">
    <property type="entry name" value="GAF-like_dom_sf"/>
</dbReference>
<evidence type="ECO:0000259" key="4">
    <source>
        <dbReference type="PROSITE" id="PS51077"/>
    </source>
</evidence>
<dbReference type="Pfam" id="PF01614">
    <property type="entry name" value="IclR_C"/>
    <property type="match status" value="1"/>
</dbReference>
<keyword evidence="2" id="KW-0238">DNA-binding</keyword>
<dbReference type="EMBL" id="CP034170">
    <property type="protein sequence ID" value="AZI57415.1"/>
    <property type="molecule type" value="Genomic_DNA"/>
</dbReference>
<evidence type="ECO:0000313" key="7">
    <source>
        <dbReference type="Proteomes" id="UP000268084"/>
    </source>
</evidence>
<dbReference type="OrthoDB" id="60629at2"/>
<dbReference type="KEGG" id="nak:EH165_03810"/>
<reference evidence="6 7" key="2">
    <citation type="submission" date="2018-12" db="EMBL/GenBank/DDBJ databases">
        <title>Nakamurella antarcticus sp. nov., isolated from Antarctica South Shetland Islands soil.</title>
        <authorList>
            <person name="Peng F."/>
        </authorList>
    </citation>
    <scope>NUCLEOTIDE SEQUENCE [LARGE SCALE GENOMIC DNA]</scope>
    <source>
        <strain evidence="6 7">S14-144</strain>
    </source>
</reference>
<dbReference type="SUPFAM" id="SSF46785">
    <property type="entry name" value="Winged helix' DNA-binding domain"/>
    <property type="match status" value="1"/>
</dbReference>
<dbReference type="PROSITE" id="PS51078">
    <property type="entry name" value="ICLR_ED"/>
    <property type="match status" value="1"/>
</dbReference>
<dbReference type="SMART" id="SM00346">
    <property type="entry name" value="HTH_ICLR"/>
    <property type="match status" value="1"/>
</dbReference>
<dbReference type="GO" id="GO:0045892">
    <property type="term" value="P:negative regulation of DNA-templated transcription"/>
    <property type="evidence" value="ECO:0007669"/>
    <property type="project" value="TreeGrafter"/>
</dbReference>
<name>A0A3G8ZKP8_9ACTN</name>
<dbReference type="InterPro" id="IPR050707">
    <property type="entry name" value="HTH_MetabolicPath_Reg"/>
</dbReference>
<dbReference type="InterPro" id="IPR036390">
    <property type="entry name" value="WH_DNA-bd_sf"/>
</dbReference>
<dbReference type="AlphaFoldDB" id="A0A3G8ZKP8"/>
<dbReference type="InterPro" id="IPR005471">
    <property type="entry name" value="Tscrpt_reg_IclR_N"/>
</dbReference>
<keyword evidence="7" id="KW-1185">Reference proteome</keyword>
<dbReference type="Gene3D" id="3.30.450.40">
    <property type="match status" value="1"/>
</dbReference>
<accession>A0A3G8ZKP8</accession>
<proteinExistence type="predicted"/>